<gene>
    <name evidence="7 9" type="primary">aroK</name>
    <name evidence="9" type="ORF">GCWU000342_00428</name>
</gene>
<keyword evidence="7" id="KW-0460">Magnesium</keyword>
<dbReference type="Proteomes" id="UP000003494">
    <property type="component" value="Unassembled WGS sequence"/>
</dbReference>
<dbReference type="EC" id="2.7.1.71" evidence="7"/>
<keyword evidence="4 7" id="KW-0418">Kinase</keyword>
<comment type="subcellular location">
    <subcellularLocation>
        <location evidence="7">Cytoplasm</location>
    </subcellularLocation>
</comment>
<evidence type="ECO:0000256" key="6">
    <source>
        <dbReference type="ARBA" id="ARBA00023141"/>
    </source>
</evidence>
<dbReference type="UniPathway" id="UPA00053">
    <property type="reaction ID" value="UER00088"/>
</dbReference>
<feature type="binding site" evidence="7">
    <location>
        <position position="58"/>
    </location>
    <ligand>
        <name>substrate</name>
    </ligand>
</feature>
<comment type="subunit">
    <text evidence="7">Monomer.</text>
</comment>
<accession>C4G8Y0</accession>
<keyword evidence="7" id="KW-0479">Metal-binding</keyword>
<comment type="pathway">
    <text evidence="7">Metabolic intermediate biosynthesis; chorismate biosynthesis; chorismate from D-erythrose 4-phosphate and phosphoenolpyruvate: step 5/7.</text>
</comment>
<dbReference type="GO" id="GO:0009423">
    <property type="term" value="P:chorismate biosynthetic process"/>
    <property type="evidence" value="ECO:0007669"/>
    <property type="project" value="UniProtKB-UniRule"/>
</dbReference>
<dbReference type="PANTHER" id="PTHR21087">
    <property type="entry name" value="SHIKIMATE KINASE"/>
    <property type="match status" value="1"/>
</dbReference>
<dbReference type="SUPFAM" id="SSF52540">
    <property type="entry name" value="P-loop containing nucleoside triphosphate hydrolases"/>
    <property type="match status" value="1"/>
</dbReference>
<evidence type="ECO:0000256" key="4">
    <source>
        <dbReference type="ARBA" id="ARBA00022777"/>
    </source>
</evidence>
<dbReference type="HAMAP" id="MF_00109">
    <property type="entry name" value="Shikimate_kinase"/>
    <property type="match status" value="1"/>
</dbReference>
<feature type="binding site" evidence="7">
    <location>
        <position position="154"/>
    </location>
    <ligand>
        <name>ATP</name>
        <dbReference type="ChEBI" id="CHEBI:30616"/>
    </ligand>
</feature>
<dbReference type="Gene3D" id="3.40.50.300">
    <property type="entry name" value="P-loop containing nucleotide triphosphate hydrolases"/>
    <property type="match status" value="1"/>
</dbReference>
<dbReference type="GO" id="GO:0004765">
    <property type="term" value="F:shikimate kinase activity"/>
    <property type="evidence" value="ECO:0007669"/>
    <property type="project" value="UniProtKB-UniRule"/>
</dbReference>
<sequence length="249" mass="28443">MIKNLYLVGFMGVGKSTIARALRRRIGWELVDIDSMIVREQGMPVAQIFAERGEEEFRRIESETLARISEGKHQIISCGGGVPMRQENIRIMKENGICILLTASPYVILRRVEKDTSRPLLQGKKTIKGISGLIRERMPYYEKACDERVSVNRRTVRMVVDEIVRRMTKRGYVQEQNREQSREKTEIREPGGGRRKDGIRGAGAQDLKQGQGWGSGESRATGDRTQKRPKTDQRLRAERKSKNGERKGD</sequence>
<dbReference type="GO" id="GO:0008652">
    <property type="term" value="P:amino acid biosynthetic process"/>
    <property type="evidence" value="ECO:0007669"/>
    <property type="project" value="UniProtKB-KW"/>
</dbReference>
<dbReference type="Pfam" id="PF01202">
    <property type="entry name" value="SKI"/>
    <property type="match status" value="1"/>
</dbReference>
<keyword evidence="5 7" id="KW-0067">ATP-binding</keyword>
<keyword evidence="7" id="KW-0963">Cytoplasm</keyword>
<feature type="binding site" evidence="7">
    <location>
        <position position="118"/>
    </location>
    <ligand>
        <name>ATP</name>
        <dbReference type="ChEBI" id="CHEBI:30616"/>
    </ligand>
</feature>
<dbReference type="InterPro" id="IPR000623">
    <property type="entry name" value="Shikimate_kinase/TSH1"/>
</dbReference>
<dbReference type="EMBL" id="ACIP02000001">
    <property type="protein sequence ID" value="EEP29077.1"/>
    <property type="molecule type" value="Genomic_DNA"/>
</dbReference>
<comment type="caution">
    <text evidence="9">The sequence shown here is derived from an EMBL/GenBank/DDBJ whole genome shotgun (WGS) entry which is preliminary data.</text>
</comment>
<evidence type="ECO:0000256" key="7">
    <source>
        <dbReference type="HAMAP-Rule" id="MF_00109"/>
    </source>
</evidence>
<feature type="compositionally biased region" description="Basic and acidic residues" evidence="8">
    <location>
        <begin position="176"/>
        <end position="199"/>
    </location>
</feature>
<name>C4G8Y0_9FIRM</name>
<dbReference type="STRING" id="626523.GCWU000342_00428"/>
<keyword evidence="10" id="KW-1185">Reference proteome</keyword>
<feature type="binding site" evidence="7">
    <location>
        <begin position="12"/>
        <end position="17"/>
    </location>
    <ligand>
        <name>ATP</name>
        <dbReference type="ChEBI" id="CHEBI:30616"/>
    </ligand>
</feature>
<dbReference type="GO" id="GO:0000287">
    <property type="term" value="F:magnesium ion binding"/>
    <property type="evidence" value="ECO:0007669"/>
    <property type="project" value="UniProtKB-UniRule"/>
</dbReference>
<feature type="binding site" evidence="7">
    <location>
        <position position="34"/>
    </location>
    <ligand>
        <name>substrate</name>
    </ligand>
</feature>
<dbReference type="InterPro" id="IPR027417">
    <property type="entry name" value="P-loop_NTPase"/>
</dbReference>
<keyword evidence="6 7" id="KW-0057">Aromatic amino acid biosynthesis</keyword>
<evidence type="ECO:0000313" key="9">
    <source>
        <dbReference type="EMBL" id="EEP29077.1"/>
    </source>
</evidence>
<organism evidence="9 10">
    <name type="scientific">Shuttleworthella satelles DSM 14600</name>
    <dbReference type="NCBI Taxonomy" id="626523"/>
    <lineage>
        <taxon>Bacteria</taxon>
        <taxon>Bacillati</taxon>
        <taxon>Bacillota</taxon>
        <taxon>Clostridia</taxon>
        <taxon>Lachnospirales</taxon>
        <taxon>Lachnospiraceae</taxon>
        <taxon>Shuttleworthella</taxon>
    </lineage>
</organism>
<feature type="binding site" evidence="7">
    <location>
        <position position="137"/>
    </location>
    <ligand>
        <name>substrate</name>
    </ligand>
</feature>
<dbReference type="RefSeq" id="WP_006905465.1">
    <property type="nucleotide sequence ID" value="NZ_GG665866.1"/>
</dbReference>
<evidence type="ECO:0000256" key="5">
    <source>
        <dbReference type="ARBA" id="ARBA00022840"/>
    </source>
</evidence>
<dbReference type="GO" id="GO:0005829">
    <property type="term" value="C:cytosol"/>
    <property type="evidence" value="ECO:0007669"/>
    <property type="project" value="TreeGrafter"/>
</dbReference>
<comment type="similarity">
    <text evidence="7">Belongs to the shikimate kinase family.</text>
</comment>
<dbReference type="PRINTS" id="PR01100">
    <property type="entry name" value="SHIKIMTKNASE"/>
</dbReference>
<keyword evidence="1 7" id="KW-0028">Amino-acid biosynthesis</keyword>
<keyword evidence="2 7" id="KW-0808">Transferase</keyword>
<proteinExistence type="inferred from homology"/>
<dbReference type="PANTHER" id="PTHR21087:SF16">
    <property type="entry name" value="SHIKIMATE KINASE 1, CHLOROPLASTIC"/>
    <property type="match status" value="1"/>
</dbReference>
<keyword evidence="3 7" id="KW-0547">Nucleotide-binding</keyword>
<comment type="cofactor">
    <cofactor evidence="7">
        <name>Mg(2+)</name>
        <dbReference type="ChEBI" id="CHEBI:18420"/>
    </cofactor>
    <text evidence="7">Binds 1 Mg(2+) ion per subunit.</text>
</comment>
<comment type="function">
    <text evidence="7">Catalyzes the specific phosphorylation of the 3-hydroxyl group of shikimic acid using ATP as a cosubstrate.</text>
</comment>
<comment type="catalytic activity">
    <reaction evidence="7">
        <text>shikimate + ATP = 3-phosphoshikimate + ADP + H(+)</text>
        <dbReference type="Rhea" id="RHEA:13121"/>
        <dbReference type="ChEBI" id="CHEBI:15378"/>
        <dbReference type="ChEBI" id="CHEBI:30616"/>
        <dbReference type="ChEBI" id="CHEBI:36208"/>
        <dbReference type="ChEBI" id="CHEBI:145989"/>
        <dbReference type="ChEBI" id="CHEBI:456216"/>
        <dbReference type="EC" id="2.7.1.71"/>
    </reaction>
</comment>
<feature type="region of interest" description="Disordered" evidence="8">
    <location>
        <begin position="172"/>
        <end position="249"/>
    </location>
</feature>
<dbReference type="eggNOG" id="COG0703">
    <property type="taxonomic scope" value="Bacteria"/>
</dbReference>
<evidence type="ECO:0000256" key="2">
    <source>
        <dbReference type="ARBA" id="ARBA00022679"/>
    </source>
</evidence>
<feature type="compositionally biased region" description="Basic and acidic residues" evidence="8">
    <location>
        <begin position="220"/>
        <end position="249"/>
    </location>
</feature>
<dbReference type="AlphaFoldDB" id="C4G8Y0"/>
<evidence type="ECO:0000256" key="3">
    <source>
        <dbReference type="ARBA" id="ARBA00022741"/>
    </source>
</evidence>
<dbReference type="GO" id="GO:0005524">
    <property type="term" value="F:ATP binding"/>
    <property type="evidence" value="ECO:0007669"/>
    <property type="project" value="UniProtKB-UniRule"/>
</dbReference>
<dbReference type="InterPro" id="IPR031322">
    <property type="entry name" value="Shikimate/glucono_kinase"/>
</dbReference>
<dbReference type="GO" id="GO:0009073">
    <property type="term" value="P:aromatic amino acid family biosynthetic process"/>
    <property type="evidence" value="ECO:0007669"/>
    <property type="project" value="UniProtKB-KW"/>
</dbReference>
<dbReference type="CDD" id="cd00464">
    <property type="entry name" value="SK"/>
    <property type="match status" value="1"/>
</dbReference>
<feature type="binding site" evidence="7">
    <location>
        <position position="80"/>
    </location>
    <ligand>
        <name>substrate</name>
    </ligand>
</feature>
<protein>
    <recommendedName>
        <fullName evidence="7">Shikimate kinase</fullName>
        <shortName evidence="7">SK</shortName>
        <ecNumber evidence="7">2.7.1.71</ecNumber>
    </recommendedName>
</protein>
<evidence type="ECO:0000313" key="10">
    <source>
        <dbReference type="Proteomes" id="UP000003494"/>
    </source>
</evidence>
<evidence type="ECO:0000256" key="8">
    <source>
        <dbReference type="SAM" id="MobiDB-lite"/>
    </source>
</evidence>
<evidence type="ECO:0000256" key="1">
    <source>
        <dbReference type="ARBA" id="ARBA00022605"/>
    </source>
</evidence>
<reference evidence="9" key="1">
    <citation type="submission" date="2009-04" db="EMBL/GenBank/DDBJ databases">
        <authorList>
            <person name="Weinstock G."/>
            <person name="Sodergren E."/>
            <person name="Clifton S."/>
            <person name="Fulton L."/>
            <person name="Fulton B."/>
            <person name="Courtney L."/>
            <person name="Fronick C."/>
            <person name="Harrison M."/>
            <person name="Strong C."/>
            <person name="Farmer C."/>
            <person name="Delahaunty K."/>
            <person name="Markovic C."/>
            <person name="Hall O."/>
            <person name="Minx P."/>
            <person name="Tomlinson C."/>
            <person name="Mitreva M."/>
            <person name="Nelson J."/>
            <person name="Hou S."/>
            <person name="Wollam A."/>
            <person name="Pepin K.H."/>
            <person name="Johnson M."/>
            <person name="Bhonagiri V."/>
            <person name="Nash W.E."/>
            <person name="Warren W."/>
            <person name="Chinwalla A."/>
            <person name="Mardis E.R."/>
            <person name="Wilson R.K."/>
        </authorList>
    </citation>
    <scope>NUCLEOTIDE SEQUENCE [LARGE SCALE GENOMIC DNA]</scope>
    <source>
        <strain evidence="9">DSM 14600</strain>
    </source>
</reference>
<feature type="binding site" evidence="7">
    <location>
        <position position="16"/>
    </location>
    <ligand>
        <name>Mg(2+)</name>
        <dbReference type="ChEBI" id="CHEBI:18420"/>
    </ligand>
</feature>
<dbReference type="HOGENOM" id="CLU_057607_4_3_9"/>